<feature type="region of interest" description="Disordered" evidence="5">
    <location>
        <begin position="263"/>
        <end position="290"/>
    </location>
</feature>
<keyword evidence="3 6" id="KW-1133">Transmembrane helix</keyword>
<protein>
    <submittedName>
        <fullName evidence="8">Unannotated protein</fullName>
    </submittedName>
</protein>
<sequence length="290" mass="31425">MYRFLLKPLWILSHLFVLGVVVLMVNLGLWQLHRLDERKSFNAEMRAAVDQPAQPIGSLLPAGVASTDDEVEAVKYRSVSASGSYLVDQQVLVTNRTQNSAPGYWVLTPLDLGNGTALVVNRGWIPYSYTADGSWSDFAPPAGRVSITGSIEQPQVRVTGGVISGPADAAEGNLRTLARVDVARLGQQVDEKLLPLFVNLQTQTPPQPEALAIPAPVPPPDVSDEGPHLSYAMQWFIFSAMTLVVYPLLIRRVARRRHEIDEPTRAEELTESSDVNAVAAGAAGDHPGSS</sequence>
<feature type="compositionally biased region" description="Low complexity" evidence="5">
    <location>
        <begin position="272"/>
        <end position="290"/>
    </location>
</feature>
<dbReference type="PANTHER" id="PTHR23427">
    <property type="entry name" value="SURFEIT LOCUS PROTEIN"/>
    <property type="match status" value="1"/>
</dbReference>
<keyword evidence="4 6" id="KW-0472">Membrane</keyword>
<evidence type="ECO:0000256" key="4">
    <source>
        <dbReference type="ARBA" id="ARBA00023136"/>
    </source>
</evidence>
<dbReference type="InterPro" id="IPR045214">
    <property type="entry name" value="Surf1/Surf4"/>
</dbReference>
<reference evidence="8" key="1">
    <citation type="submission" date="2020-05" db="EMBL/GenBank/DDBJ databases">
        <authorList>
            <person name="Chiriac C."/>
            <person name="Salcher M."/>
            <person name="Ghai R."/>
            <person name="Kavagutti S V."/>
        </authorList>
    </citation>
    <scope>NUCLEOTIDE SEQUENCE</scope>
</reference>
<dbReference type="PROSITE" id="PS50895">
    <property type="entry name" value="SURF1"/>
    <property type="match status" value="1"/>
</dbReference>
<evidence type="ECO:0000256" key="2">
    <source>
        <dbReference type="ARBA" id="ARBA00022692"/>
    </source>
</evidence>
<comment type="subcellular location">
    <subcellularLocation>
        <location evidence="1">Membrane</location>
    </subcellularLocation>
</comment>
<evidence type="ECO:0000256" key="6">
    <source>
        <dbReference type="SAM" id="Phobius"/>
    </source>
</evidence>
<evidence type="ECO:0000256" key="3">
    <source>
        <dbReference type="ARBA" id="ARBA00022989"/>
    </source>
</evidence>
<dbReference type="PANTHER" id="PTHR23427:SF2">
    <property type="entry name" value="SURFEIT LOCUS PROTEIN 1"/>
    <property type="match status" value="1"/>
</dbReference>
<keyword evidence="2 6" id="KW-0812">Transmembrane</keyword>
<proteinExistence type="predicted"/>
<name>A0A6J7IIY5_9ZZZZ</name>
<evidence type="ECO:0000313" key="8">
    <source>
        <dbReference type="EMBL" id="CAB4930691.1"/>
    </source>
</evidence>
<evidence type="ECO:0000256" key="5">
    <source>
        <dbReference type="SAM" id="MobiDB-lite"/>
    </source>
</evidence>
<feature type="transmembrane region" description="Helical" evidence="6">
    <location>
        <begin position="9"/>
        <end position="30"/>
    </location>
</feature>
<dbReference type="Pfam" id="PF02104">
    <property type="entry name" value="SURF1"/>
    <property type="match status" value="1"/>
</dbReference>
<dbReference type="InterPro" id="IPR002994">
    <property type="entry name" value="Surf1/Shy1"/>
</dbReference>
<dbReference type="GO" id="GO:0016020">
    <property type="term" value="C:membrane"/>
    <property type="evidence" value="ECO:0007669"/>
    <property type="project" value="UniProtKB-SubCell"/>
</dbReference>
<dbReference type="EMBL" id="CAEMXZ010000144">
    <property type="protein sequence ID" value="CAB4324416.1"/>
    <property type="molecule type" value="Genomic_DNA"/>
</dbReference>
<dbReference type="EMBL" id="CAFBNC010000022">
    <property type="protein sequence ID" value="CAB4930691.1"/>
    <property type="molecule type" value="Genomic_DNA"/>
</dbReference>
<organism evidence="8">
    <name type="scientific">freshwater metagenome</name>
    <dbReference type="NCBI Taxonomy" id="449393"/>
    <lineage>
        <taxon>unclassified sequences</taxon>
        <taxon>metagenomes</taxon>
        <taxon>ecological metagenomes</taxon>
    </lineage>
</organism>
<gene>
    <name evidence="7" type="ORF">UFOPK1392_02186</name>
    <name evidence="8" type="ORF">UFOPK3733_00651</name>
</gene>
<dbReference type="CDD" id="cd06662">
    <property type="entry name" value="SURF1"/>
    <property type="match status" value="1"/>
</dbReference>
<feature type="transmembrane region" description="Helical" evidence="6">
    <location>
        <begin position="229"/>
        <end position="249"/>
    </location>
</feature>
<accession>A0A6J7IIY5</accession>
<evidence type="ECO:0000256" key="1">
    <source>
        <dbReference type="ARBA" id="ARBA00004370"/>
    </source>
</evidence>
<dbReference type="AlphaFoldDB" id="A0A6J7IIY5"/>
<evidence type="ECO:0000313" key="7">
    <source>
        <dbReference type="EMBL" id="CAB4324416.1"/>
    </source>
</evidence>